<comment type="caution">
    <text evidence="6">The sequence shown here is derived from an EMBL/GenBank/DDBJ whole genome shotgun (WGS) entry which is preliminary data.</text>
</comment>
<dbReference type="Pfam" id="PF17973">
    <property type="entry name" value="bMG10"/>
    <property type="match status" value="1"/>
</dbReference>
<dbReference type="InterPro" id="IPR041462">
    <property type="entry name" value="Bact_A2M_MG6"/>
</dbReference>
<feature type="domain" description="Alpha-2-macroglobulin bait region" evidence="4">
    <location>
        <begin position="1224"/>
        <end position="1364"/>
    </location>
</feature>
<dbReference type="Gene3D" id="2.60.40.3710">
    <property type="match status" value="1"/>
</dbReference>
<evidence type="ECO:0000313" key="7">
    <source>
        <dbReference type="Proteomes" id="UP000230447"/>
    </source>
</evidence>
<dbReference type="InterPro" id="IPR051802">
    <property type="entry name" value="YfhM-like"/>
</dbReference>
<evidence type="ECO:0000256" key="3">
    <source>
        <dbReference type="SAM" id="Phobius"/>
    </source>
</evidence>
<organism evidence="6 7">
    <name type="scientific">bacterium (Candidatus Gribaldobacteria) CG23_combo_of_CG06-09_8_20_14_all_37_87_8</name>
    <dbReference type="NCBI Taxonomy" id="2014278"/>
    <lineage>
        <taxon>Bacteria</taxon>
        <taxon>Candidatus Gribaldobacteria</taxon>
    </lineage>
</organism>
<dbReference type="SMART" id="SM01360">
    <property type="entry name" value="A2M"/>
    <property type="match status" value="1"/>
</dbReference>
<keyword evidence="3" id="KW-0812">Transmembrane</keyword>
<dbReference type="Pfam" id="PF13205">
    <property type="entry name" value="Big_5"/>
    <property type="match status" value="1"/>
</dbReference>
<keyword evidence="3" id="KW-1133">Transmembrane helix</keyword>
<dbReference type="Pfam" id="PF07703">
    <property type="entry name" value="A2M_BRD"/>
    <property type="match status" value="1"/>
</dbReference>
<keyword evidence="2" id="KW-0732">Signal</keyword>
<proteinExistence type="inferred from homology"/>
<dbReference type="InterPro" id="IPR001599">
    <property type="entry name" value="Macroglobln_a2"/>
</dbReference>
<evidence type="ECO:0000313" key="6">
    <source>
        <dbReference type="EMBL" id="PIP32092.1"/>
    </source>
</evidence>
<evidence type="ECO:0000256" key="2">
    <source>
        <dbReference type="ARBA" id="ARBA00022729"/>
    </source>
</evidence>
<dbReference type="Proteomes" id="UP000230447">
    <property type="component" value="Unassembled WGS sequence"/>
</dbReference>
<comment type="similarity">
    <text evidence="1">Belongs to the protease inhibitor I39 (alpha-2-macroglobulin) family. Bacterial alpha-2-macroglobulin subfamily.</text>
</comment>
<dbReference type="PANTHER" id="PTHR40094">
    <property type="entry name" value="ALPHA-2-MACROGLOBULIN HOMOLOG"/>
    <property type="match status" value="1"/>
</dbReference>
<evidence type="ECO:0000256" key="1">
    <source>
        <dbReference type="ARBA" id="ARBA00010556"/>
    </source>
</evidence>
<evidence type="ECO:0000259" key="5">
    <source>
        <dbReference type="SMART" id="SM01360"/>
    </source>
</evidence>
<dbReference type="Pfam" id="PF17962">
    <property type="entry name" value="bMG6"/>
    <property type="match status" value="1"/>
</dbReference>
<dbReference type="Gene3D" id="2.20.130.20">
    <property type="match status" value="1"/>
</dbReference>
<dbReference type="SMART" id="SM01359">
    <property type="entry name" value="A2M_N_2"/>
    <property type="match status" value="1"/>
</dbReference>
<dbReference type="InterPro" id="IPR032812">
    <property type="entry name" value="SbsA_Ig"/>
</dbReference>
<protein>
    <recommendedName>
        <fullName evidence="8">Alpha-2-macroglobulin domain-containing protein</fullName>
    </recommendedName>
</protein>
<dbReference type="PANTHER" id="PTHR40094:SF1">
    <property type="entry name" value="UBIQUITIN DOMAIN-CONTAINING PROTEIN"/>
    <property type="match status" value="1"/>
</dbReference>
<dbReference type="Pfam" id="PF01835">
    <property type="entry name" value="MG2"/>
    <property type="match status" value="1"/>
</dbReference>
<dbReference type="Pfam" id="PF00207">
    <property type="entry name" value="A2M"/>
    <property type="match status" value="1"/>
</dbReference>
<reference evidence="6 7" key="1">
    <citation type="submission" date="2017-09" db="EMBL/GenBank/DDBJ databases">
        <title>Depth-based differentiation of microbial function through sediment-hosted aquifers and enrichment of novel symbionts in the deep terrestrial subsurface.</title>
        <authorList>
            <person name="Probst A.J."/>
            <person name="Ladd B."/>
            <person name="Jarett J.K."/>
            <person name="Geller-Mcgrath D.E."/>
            <person name="Sieber C.M."/>
            <person name="Emerson J.B."/>
            <person name="Anantharaman K."/>
            <person name="Thomas B.C."/>
            <person name="Malmstrom R."/>
            <person name="Stieglmeier M."/>
            <person name="Klingl A."/>
            <person name="Woyke T."/>
            <person name="Ryan C.M."/>
            <person name="Banfield J.F."/>
        </authorList>
    </citation>
    <scope>NUCLEOTIDE SEQUENCE [LARGE SCALE GENOMIC DNA]</scope>
    <source>
        <strain evidence="6">CG23_combo_of_CG06-09_8_20_14_all_37_87_8</strain>
    </source>
</reference>
<evidence type="ECO:0008006" key="8">
    <source>
        <dbReference type="Google" id="ProtNLM"/>
    </source>
</evidence>
<dbReference type="Gene3D" id="1.50.10.20">
    <property type="match status" value="1"/>
</dbReference>
<dbReference type="InterPro" id="IPR008930">
    <property type="entry name" value="Terpenoid_cyclase/PrenylTrfase"/>
</dbReference>
<dbReference type="Gene3D" id="2.60.40.1930">
    <property type="match status" value="1"/>
</dbReference>
<feature type="transmembrane region" description="Helical" evidence="3">
    <location>
        <begin position="21"/>
        <end position="42"/>
    </location>
</feature>
<keyword evidence="3" id="KW-0472">Membrane</keyword>
<dbReference type="GO" id="GO:0004866">
    <property type="term" value="F:endopeptidase inhibitor activity"/>
    <property type="evidence" value="ECO:0007669"/>
    <property type="project" value="InterPro"/>
</dbReference>
<dbReference type="InterPro" id="IPR011625">
    <property type="entry name" value="A2M_N_BRD"/>
</dbReference>
<sequence>MLNQNELAPQFYVKESKRGMILKALLALVLLIVAGGAVFFILQNKENVSVVEKYDEPWRLVPEKVSRSGYLKINLPQGVGASKEAISFEPKIEGSWQNRGISLVPQAKAADNFLFFKPDSPLELNRHYSVILALDEKTELKADFLSVEDPKISNIFPLENSEAPEESKITITFNRPMVPLTTLSQVEQRDIPVEITPQTAGKFRWLSTNVLQFEPKERLLRSWDYTVKVKAGFASEDGLKIEAKTISFQTRKLRYNLEESFSSGGSLVYSQPLIISFNQPVNLEKTKSKISLFDKTKNQKKDFILKYTQREVLEDSSQIKSGDSFSFLPNFLQAFIGIGENKMVEDKTSLAVYLTQDQFKRKEIWDTEIKYELNITGAFPEEGNINLSEQKKISFSTSGLIKDWQSKSQRTNYTGIDLFDPQGEIQVSFFEEIDLGKSSFKIPSTGKATYAKKCAGGYFSTNCPKEDDKTILIFKFDQAEFQVGETFKIIFEKIVNQDGLQINPNQIVKEIKVYQAPKIYSAFLKDLTSMEVCSNNPLFGFEKAELKEKIICNLDCELFSMETSQETSQKIKERLSNCSIGQFSTIIKAGFMPEKNYQIELKLKDSFNQDVSFSLKALSGEMEAENVSIFSLQETYNLTTPDKTKLSFAVRNINYVNVSVCKVSALSLYESYFNNEQGLACLETKNFKLDLSDRYWINNYFQIDLKDYFSQALGNYVLTLSHPAYLNWDKSLAILKTYVSVTNLAIAEKRINLYSGLARPDYQKLTTSQVSDLSNLYWVTDIKTQEPIKGAFVDLYANGIFKERAITNESGIAFSSPQAGLDAVVVNFGEESTPIFGWRNQLNYSSQANNVSKFYLYSDKPLYQPSQTVNLKGIVRVGYDGNYQIFDKEYLLEVFSPKNEVILSKQVSLNALGTFNEEFKIPTQAPLGAWRACLAGSYSCYYFYLQEYVPAAFEVKATSQKEEYISKEDVNIAVLGNYYFGVPVEQGKMEYTLSAQNYYFDKYQGEYYSFGCFSDDYYDYRRYYYGDKFLSRGNGFLNQDGIGEINFNSDLKVLLNQEDCFTSKIIKSDITVKNDQGRSVSAQNSVIVHAGEFYLGVKTTPWGQEKGKPLTVKVKAVDTAGKEKQVKGGEVEIYKVSWDCSKRQEGGSNYSYSCEKNRIESKKFNFSTNAEGDYQNEIALSEAGHYEIDASAKDSKGNLVKSRTSFYIFGQGQVSILPTTDTTLNLRVQKTALSPNEEGNLVIESPFEKAKALITIERGEVSKYQIVEIRGNLYNYTFEAKEEYAPNFFVSVLLQSPEGEVKFGQTEFTVNSEAKKISVDIGANKKYYSPGEDITLEILAKDNLGNPVQGEFSLAVVDLSVLALKGNPKKDPFVFFYDGFPLTVRTYSNLKAVLEQLDIAESPTKGGGGSLDKDGKARGEFKETAFWQGDIKTDTTGKAVISFKLPDNLTTWQAEALGITSDTKVGVAYTQFKTQKDLMITPLKPRFILPGDFFEIGAQVFNQSAKRQKIKVKLEVKGLELVNQSREQTISLDTGKNKTVFFKVKLPVDFQGNWAEFLISAQGAGIEDIVLGAIEVKPNLTYETTALSSYTTAENIFETIYLPQNISQEKGEIEVGVSATLAVFMTNALNDLLGFPYGCSEQISSKLKSIAVIKLGLKVPNLADKFNLKPIIYNNQEYTLDEVIKIGLSEVYNLQNFDGGFSFWPGGQSNISATLAVLDMFNALKKIGQPLNQNSFNQAVSYLLQELNKNLSSEQIISYSLVLLEAAPEKSADLVQKLNQIIANQSILNDKLSSKALAQLGVIVNSYSGLNIISVNNLLDNRINIDSRGAFLEKNKNQGFFYENTVSNTALYLRALALSKRDNSLLDRTVRWLFASRQKDGSFGSTQNNLEVIQAFVEFLKWKKETEAEFEVKVKLNEKEILSYGFNQETILDQVRKVIPIQELKPAAYNYLEFSKANQSGLYYDIAFKYYLSGRVAPRDEGFTIERNFFALSDKKNESPLANLKVGEVIREHLQIIVPQESSFVFIEDYIPAGVEIVDLSLSTESKQLNFTDREVKYFEIQPDFKEIRNDKAFISAGTLQKGVYEFDYFVRPLIKGTFLRLPAVVAEMYRPENFGRTSSEHITIE</sequence>
<gene>
    <name evidence="6" type="ORF">COX24_00075</name>
</gene>
<name>A0A2G9ZFY9_9BACT</name>
<feature type="domain" description="Alpha-2-macroglobulin" evidence="5">
    <location>
        <begin position="1424"/>
        <end position="1514"/>
    </location>
</feature>
<dbReference type="InterPro" id="IPR041246">
    <property type="entry name" value="Bact_MG10"/>
</dbReference>
<dbReference type="InterPro" id="IPR002890">
    <property type="entry name" value="MG2"/>
</dbReference>
<dbReference type="SUPFAM" id="SSF48239">
    <property type="entry name" value="Terpenoid cyclases/Protein prenyltransferases"/>
    <property type="match status" value="1"/>
</dbReference>
<dbReference type="EMBL" id="PCSB01000002">
    <property type="protein sequence ID" value="PIP32092.1"/>
    <property type="molecule type" value="Genomic_DNA"/>
</dbReference>
<accession>A0A2G9ZFY9</accession>
<evidence type="ECO:0000259" key="4">
    <source>
        <dbReference type="SMART" id="SM01359"/>
    </source>
</evidence>